<keyword evidence="3 7" id="KW-0812">Transmembrane</keyword>
<keyword evidence="5 7" id="KW-0472">Membrane</keyword>
<feature type="transmembrane region" description="Helical" evidence="7">
    <location>
        <begin position="44"/>
        <end position="67"/>
    </location>
</feature>
<dbReference type="NCBIfam" id="TIGR00765">
    <property type="entry name" value="yihY_not_rbn"/>
    <property type="match status" value="1"/>
</dbReference>
<sequence>MAENPSGTAEDEKVRLKRPAIMYMIKRVLSEFGRDGGTDQAAKLTYFMVLSIAPMLLAVFSLAALVLSSIKDQIAKLVTDAVMNSGLGQQLGDPDTLKTLVNTTLQSLMGKASGGIIALVIGIAVALWSASAYVKAFSRVANRIYEIPEGRNPVRFNLGMLAVTAGLVIGLLVIGISFMLNATIAESLLRPIAEPLHMTGFVEFLVTSFLPLWAWLKWPVIVVLMFVLVSVLYWAAPNIAKPFRLISPGGVFAIIGIAVAAVVLSIYMSTFASYSSYGAIGGVMAILFALWVMNIVIILGAEVDAEYERAKELQAGLPAENGFEVPMRGEKGAEKKEAKYEKVVDAGRDLRLQNLHRDQDSYTGENARIVPRNPTGSIPAQSADDAEDPTAAGAGGEDHEVPSGSSDAADGADR</sequence>
<evidence type="ECO:0000256" key="2">
    <source>
        <dbReference type="ARBA" id="ARBA00022475"/>
    </source>
</evidence>
<evidence type="ECO:0000256" key="1">
    <source>
        <dbReference type="ARBA" id="ARBA00004651"/>
    </source>
</evidence>
<dbReference type="Pfam" id="PF03631">
    <property type="entry name" value="Virul_fac_BrkB"/>
    <property type="match status" value="1"/>
</dbReference>
<feature type="transmembrane region" description="Helical" evidence="7">
    <location>
        <begin position="274"/>
        <end position="301"/>
    </location>
</feature>
<dbReference type="RefSeq" id="WP_249479269.1">
    <property type="nucleotide sequence ID" value="NZ_CP097218.1"/>
</dbReference>
<reference evidence="8" key="1">
    <citation type="submission" date="2022-05" db="EMBL/GenBank/DDBJ databases">
        <title>Genomic analysis of Brachybacterium sp. CBA3104.</title>
        <authorList>
            <person name="Roh S.W."/>
            <person name="Kim Y.B."/>
            <person name="Kim Y."/>
        </authorList>
    </citation>
    <scope>NUCLEOTIDE SEQUENCE</scope>
    <source>
        <strain evidence="8">CBA3104</strain>
    </source>
</reference>
<keyword evidence="4 7" id="KW-1133">Transmembrane helix</keyword>
<evidence type="ECO:0000313" key="9">
    <source>
        <dbReference type="Proteomes" id="UP001055868"/>
    </source>
</evidence>
<evidence type="ECO:0000256" key="7">
    <source>
        <dbReference type="SAM" id="Phobius"/>
    </source>
</evidence>
<evidence type="ECO:0000256" key="5">
    <source>
        <dbReference type="ARBA" id="ARBA00023136"/>
    </source>
</evidence>
<dbReference type="PANTHER" id="PTHR30213">
    <property type="entry name" value="INNER MEMBRANE PROTEIN YHJD"/>
    <property type="match status" value="1"/>
</dbReference>
<feature type="transmembrane region" description="Helical" evidence="7">
    <location>
        <begin position="248"/>
        <end position="268"/>
    </location>
</feature>
<evidence type="ECO:0000256" key="3">
    <source>
        <dbReference type="ARBA" id="ARBA00022692"/>
    </source>
</evidence>
<feature type="transmembrane region" description="Helical" evidence="7">
    <location>
        <begin position="116"/>
        <end position="136"/>
    </location>
</feature>
<proteinExistence type="predicted"/>
<feature type="transmembrane region" description="Helical" evidence="7">
    <location>
        <begin position="218"/>
        <end position="236"/>
    </location>
</feature>
<dbReference type="EMBL" id="CP097218">
    <property type="protein sequence ID" value="UQN30100.1"/>
    <property type="molecule type" value="Genomic_DNA"/>
</dbReference>
<evidence type="ECO:0000313" key="8">
    <source>
        <dbReference type="EMBL" id="UQN30100.1"/>
    </source>
</evidence>
<dbReference type="PANTHER" id="PTHR30213:SF0">
    <property type="entry name" value="UPF0761 MEMBRANE PROTEIN YIHY"/>
    <property type="match status" value="1"/>
</dbReference>
<dbReference type="Proteomes" id="UP001055868">
    <property type="component" value="Chromosome"/>
</dbReference>
<keyword evidence="2" id="KW-1003">Cell membrane</keyword>
<accession>A0ABY4NA21</accession>
<keyword evidence="9" id="KW-1185">Reference proteome</keyword>
<evidence type="ECO:0000256" key="6">
    <source>
        <dbReference type="SAM" id="MobiDB-lite"/>
    </source>
</evidence>
<feature type="region of interest" description="Disordered" evidence="6">
    <location>
        <begin position="354"/>
        <end position="414"/>
    </location>
</feature>
<protein>
    <submittedName>
        <fullName evidence="8">YihY/virulence factor BrkB family protein</fullName>
    </submittedName>
</protein>
<name>A0ABY4NA21_9MICO</name>
<feature type="transmembrane region" description="Helical" evidence="7">
    <location>
        <begin position="156"/>
        <end position="180"/>
    </location>
</feature>
<evidence type="ECO:0000256" key="4">
    <source>
        <dbReference type="ARBA" id="ARBA00022989"/>
    </source>
</evidence>
<comment type="subcellular location">
    <subcellularLocation>
        <location evidence="1">Cell membrane</location>
        <topology evidence="1">Multi-pass membrane protein</topology>
    </subcellularLocation>
</comment>
<gene>
    <name evidence="8" type="ORF">M4486_01755</name>
</gene>
<organism evidence="8 9">
    <name type="scientific">Brachybacterium kimchii</name>
    <dbReference type="NCBI Taxonomy" id="2942909"/>
    <lineage>
        <taxon>Bacteria</taxon>
        <taxon>Bacillati</taxon>
        <taxon>Actinomycetota</taxon>
        <taxon>Actinomycetes</taxon>
        <taxon>Micrococcales</taxon>
        <taxon>Dermabacteraceae</taxon>
        <taxon>Brachybacterium</taxon>
    </lineage>
</organism>
<dbReference type="InterPro" id="IPR017039">
    <property type="entry name" value="Virul_fac_BrkB"/>
</dbReference>